<reference evidence="1" key="2">
    <citation type="journal article" date="2014" name="ISME J.">
        <title>Microbial stratification in low pH oxic and suboxic macroscopic growths along an acid mine drainage.</title>
        <authorList>
            <person name="Mendez-Garcia C."/>
            <person name="Mesa V."/>
            <person name="Sprenger R.R."/>
            <person name="Richter M."/>
            <person name="Diez M.S."/>
            <person name="Solano J."/>
            <person name="Bargiela R."/>
            <person name="Golyshina O.V."/>
            <person name="Manteca A."/>
            <person name="Ramos J.L."/>
            <person name="Gallego J.R."/>
            <person name="Llorente I."/>
            <person name="Martins Dos Santos V.A."/>
            <person name="Jensen O.N."/>
            <person name="Pelaez A.I."/>
            <person name="Sanchez J."/>
            <person name="Ferrer M."/>
        </authorList>
    </citation>
    <scope>NUCLEOTIDE SEQUENCE</scope>
</reference>
<dbReference type="InterPro" id="IPR050490">
    <property type="entry name" value="Bact_solute-bd_prot1"/>
</dbReference>
<dbReference type="Pfam" id="PF01547">
    <property type="entry name" value="SBP_bac_1"/>
    <property type="match status" value="1"/>
</dbReference>
<dbReference type="SUPFAM" id="SSF53850">
    <property type="entry name" value="Periplasmic binding protein-like II"/>
    <property type="match status" value="1"/>
</dbReference>
<dbReference type="Gene3D" id="3.40.190.10">
    <property type="entry name" value="Periplasmic binding protein-like II"/>
    <property type="match status" value="2"/>
</dbReference>
<accession>T0YNJ1</accession>
<protein>
    <submittedName>
        <fullName evidence="1">Bacterial extracellular solute-binding, family 1</fullName>
    </submittedName>
</protein>
<dbReference type="PANTHER" id="PTHR43649">
    <property type="entry name" value="ARABINOSE-BINDING PROTEIN-RELATED"/>
    <property type="match status" value="1"/>
</dbReference>
<reference evidence="1" key="1">
    <citation type="submission" date="2013-08" db="EMBL/GenBank/DDBJ databases">
        <authorList>
            <person name="Mendez C."/>
            <person name="Richter M."/>
            <person name="Ferrer M."/>
            <person name="Sanchez J."/>
        </authorList>
    </citation>
    <scope>NUCLEOTIDE SEQUENCE</scope>
</reference>
<dbReference type="EMBL" id="AUZX01013744">
    <property type="protein sequence ID" value="EQD34598.1"/>
    <property type="molecule type" value="Genomic_DNA"/>
</dbReference>
<dbReference type="AlphaFoldDB" id="T0YNJ1"/>
<dbReference type="InterPro" id="IPR006059">
    <property type="entry name" value="SBP"/>
</dbReference>
<comment type="caution">
    <text evidence="1">The sequence shown here is derived from an EMBL/GenBank/DDBJ whole genome shotgun (WGS) entry which is preliminary data.</text>
</comment>
<proteinExistence type="predicted"/>
<sequence>MLELNDLHARLFARGALADGSVDLAFLSTDWLAEAQASGLIQDLRPYLARAPIADFPQAWSPSLVRLADFAGGFWGLPYHDGPECLIYRKDLLQEAGLEVPATWEAFHAAARRLHAPDQGQYGTALALFPDGHNGFYDFCIHVWSRGGEPFDARGRPQLCSPQAEAALDFLRRLARDEAALAPGARELDSVKRGCCSVRARSP</sequence>
<evidence type="ECO:0000313" key="1">
    <source>
        <dbReference type="EMBL" id="EQD34598.1"/>
    </source>
</evidence>
<organism evidence="1">
    <name type="scientific">mine drainage metagenome</name>
    <dbReference type="NCBI Taxonomy" id="410659"/>
    <lineage>
        <taxon>unclassified sequences</taxon>
        <taxon>metagenomes</taxon>
        <taxon>ecological metagenomes</taxon>
    </lineage>
</organism>
<name>T0YNJ1_9ZZZZ</name>
<gene>
    <name evidence="1" type="ORF">B1A_18617</name>
</gene>
<dbReference type="PANTHER" id="PTHR43649:SF12">
    <property type="entry name" value="DIACETYLCHITOBIOSE BINDING PROTEIN DASA"/>
    <property type="match status" value="1"/>
</dbReference>